<dbReference type="SUPFAM" id="SSF53335">
    <property type="entry name" value="S-adenosyl-L-methionine-dependent methyltransferases"/>
    <property type="match status" value="1"/>
</dbReference>
<keyword evidence="1 4" id="KW-0489">Methyltransferase</keyword>
<dbReference type="OrthoDB" id="8385759at2"/>
<sequence>MADADYLRVNQALWDERVPIHLASDFYDLAGFKAGGQTLRPFELDEVGDVTGRELVHLQCHFGLDTLSWARRGAHVTGLDFSEKAIGAARAVAEETSLQARFVAADVYDATTVLGETYDIVYTGLGALCWLPDIDRWAGIAASLLRPGGFVYLAEFHPFADTLDDEEGRTLTYDYFAEGPQIWDEPGAGSYADPQAPVKHTRSVEFSHGLGKVVTALTTAGLQIDFLHEHDYTLWQRFSVLEKHNTAYRLPKGHPRLPLMYSIRATKPVT</sequence>
<dbReference type="AlphaFoldDB" id="A0A4R5AYQ3"/>
<protein>
    <submittedName>
        <fullName evidence="4">Class I SAM-dependent methyltransferase</fullName>
    </submittedName>
</protein>
<dbReference type="PANTHER" id="PTHR43861">
    <property type="entry name" value="TRANS-ACONITATE 2-METHYLTRANSFERASE-RELATED"/>
    <property type="match status" value="1"/>
</dbReference>
<evidence type="ECO:0000259" key="3">
    <source>
        <dbReference type="Pfam" id="PF13649"/>
    </source>
</evidence>
<organism evidence="4 5">
    <name type="scientific">Actinomadura darangshiensis</name>
    <dbReference type="NCBI Taxonomy" id="705336"/>
    <lineage>
        <taxon>Bacteria</taxon>
        <taxon>Bacillati</taxon>
        <taxon>Actinomycetota</taxon>
        <taxon>Actinomycetes</taxon>
        <taxon>Streptosporangiales</taxon>
        <taxon>Thermomonosporaceae</taxon>
        <taxon>Actinomadura</taxon>
    </lineage>
</organism>
<evidence type="ECO:0000256" key="1">
    <source>
        <dbReference type="ARBA" id="ARBA00022603"/>
    </source>
</evidence>
<dbReference type="PANTHER" id="PTHR43861:SF1">
    <property type="entry name" value="TRANS-ACONITATE 2-METHYLTRANSFERASE"/>
    <property type="match status" value="1"/>
</dbReference>
<dbReference type="RefSeq" id="WP_132200050.1">
    <property type="nucleotide sequence ID" value="NZ_SMKY01000132.1"/>
</dbReference>
<feature type="domain" description="Methyltransferase" evidence="3">
    <location>
        <begin position="59"/>
        <end position="149"/>
    </location>
</feature>
<proteinExistence type="predicted"/>
<gene>
    <name evidence="4" type="ORF">E1293_25750</name>
</gene>
<dbReference type="Gene3D" id="3.40.50.150">
    <property type="entry name" value="Vaccinia Virus protein VP39"/>
    <property type="match status" value="1"/>
</dbReference>
<evidence type="ECO:0000313" key="4">
    <source>
        <dbReference type="EMBL" id="TDD77785.1"/>
    </source>
</evidence>
<dbReference type="InterPro" id="IPR029063">
    <property type="entry name" value="SAM-dependent_MTases_sf"/>
</dbReference>
<dbReference type="GO" id="GO:0008168">
    <property type="term" value="F:methyltransferase activity"/>
    <property type="evidence" value="ECO:0007669"/>
    <property type="project" value="UniProtKB-KW"/>
</dbReference>
<evidence type="ECO:0000313" key="5">
    <source>
        <dbReference type="Proteomes" id="UP000295578"/>
    </source>
</evidence>
<dbReference type="EMBL" id="SMKY01000132">
    <property type="protein sequence ID" value="TDD77785.1"/>
    <property type="molecule type" value="Genomic_DNA"/>
</dbReference>
<accession>A0A4R5AYQ3</accession>
<reference evidence="4 5" key="1">
    <citation type="submission" date="2019-03" db="EMBL/GenBank/DDBJ databases">
        <title>Draft genome sequences of novel Actinobacteria.</title>
        <authorList>
            <person name="Sahin N."/>
            <person name="Ay H."/>
            <person name="Saygin H."/>
        </authorList>
    </citation>
    <scope>NUCLEOTIDE SEQUENCE [LARGE SCALE GENOMIC DNA]</scope>
    <source>
        <strain evidence="4 5">DSM 45941</strain>
    </source>
</reference>
<dbReference type="GO" id="GO:0032259">
    <property type="term" value="P:methylation"/>
    <property type="evidence" value="ECO:0007669"/>
    <property type="project" value="UniProtKB-KW"/>
</dbReference>
<keyword evidence="2 4" id="KW-0808">Transferase</keyword>
<dbReference type="InterPro" id="IPR041698">
    <property type="entry name" value="Methyltransf_25"/>
</dbReference>
<keyword evidence="5" id="KW-1185">Reference proteome</keyword>
<name>A0A4R5AYQ3_9ACTN</name>
<evidence type="ECO:0000256" key="2">
    <source>
        <dbReference type="ARBA" id="ARBA00022679"/>
    </source>
</evidence>
<comment type="caution">
    <text evidence="4">The sequence shown here is derived from an EMBL/GenBank/DDBJ whole genome shotgun (WGS) entry which is preliminary data.</text>
</comment>
<dbReference type="Proteomes" id="UP000295578">
    <property type="component" value="Unassembled WGS sequence"/>
</dbReference>
<dbReference type="Pfam" id="PF13649">
    <property type="entry name" value="Methyltransf_25"/>
    <property type="match status" value="1"/>
</dbReference>
<dbReference type="CDD" id="cd02440">
    <property type="entry name" value="AdoMet_MTases"/>
    <property type="match status" value="1"/>
</dbReference>